<feature type="compositionally biased region" description="Polar residues" evidence="1">
    <location>
        <begin position="65"/>
        <end position="79"/>
    </location>
</feature>
<gene>
    <name evidence="2" type="primary">PARPA_00947.1 scaffold 1336</name>
</gene>
<evidence type="ECO:0000256" key="1">
    <source>
        <dbReference type="SAM" id="MobiDB-lite"/>
    </source>
</evidence>
<name>A0A0B7MWY4_9FUNG</name>
<evidence type="ECO:0000313" key="2">
    <source>
        <dbReference type="EMBL" id="CEP07643.1"/>
    </source>
</evidence>
<dbReference type="Proteomes" id="UP000054107">
    <property type="component" value="Unassembled WGS sequence"/>
</dbReference>
<organism evidence="2 3">
    <name type="scientific">Parasitella parasitica</name>
    <dbReference type="NCBI Taxonomy" id="35722"/>
    <lineage>
        <taxon>Eukaryota</taxon>
        <taxon>Fungi</taxon>
        <taxon>Fungi incertae sedis</taxon>
        <taxon>Mucoromycota</taxon>
        <taxon>Mucoromycotina</taxon>
        <taxon>Mucoromycetes</taxon>
        <taxon>Mucorales</taxon>
        <taxon>Mucorineae</taxon>
        <taxon>Mucoraceae</taxon>
        <taxon>Parasitella</taxon>
    </lineage>
</organism>
<sequence>MFIFTERASRLLKAPAFGKDELLPKHAHRRCPTRLLLLASIHGPYNAKRPAASQSSADEEAQYTDVKTPTLPTDDNSSTNTALNLPWTLLSASARTRVFAIFAISRQQG</sequence>
<dbReference type="AlphaFoldDB" id="A0A0B7MWY4"/>
<reference evidence="2 3" key="1">
    <citation type="submission" date="2014-09" db="EMBL/GenBank/DDBJ databases">
        <authorList>
            <person name="Ellenberger Sabrina"/>
        </authorList>
    </citation>
    <scope>NUCLEOTIDE SEQUENCE [LARGE SCALE GENOMIC DNA]</scope>
    <source>
        <strain evidence="2 3">CBS 412.66</strain>
    </source>
</reference>
<dbReference type="EMBL" id="LN719412">
    <property type="protein sequence ID" value="CEP07643.1"/>
    <property type="molecule type" value="Genomic_DNA"/>
</dbReference>
<evidence type="ECO:0000313" key="3">
    <source>
        <dbReference type="Proteomes" id="UP000054107"/>
    </source>
</evidence>
<keyword evidence="3" id="KW-1185">Reference proteome</keyword>
<accession>A0A0B7MWY4</accession>
<protein>
    <submittedName>
        <fullName evidence="2">Uncharacterized protein</fullName>
    </submittedName>
</protein>
<feature type="region of interest" description="Disordered" evidence="1">
    <location>
        <begin position="47"/>
        <end position="79"/>
    </location>
</feature>
<proteinExistence type="predicted"/>